<evidence type="ECO:0000313" key="2">
    <source>
        <dbReference type="Proteomes" id="UP000218785"/>
    </source>
</evidence>
<sequence length="156" mass="17450">MPDSSFVGSSQNNATTKRDVKQVPFVELYNHRLQGVVSSGSDIERVYVSFFEAGTLDFYCSTNNNRPCGGLGGYPCKHLQSVMKEAIAAYGIDQVINYLKVPGDLNQITSPQDILNRRGTVKKEPASEVFSRFLNYLRYLELPTANSPLPEMSWFV</sequence>
<protein>
    <submittedName>
        <fullName evidence="1">Uncharacterized protein</fullName>
    </submittedName>
</protein>
<proteinExistence type="predicted"/>
<dbReference type="AlphaFoldDB" id="A0A1Z4N319"/>
<name>A0A1Z4N319_9CYAN</name>
<accession>A0A1Z4N319</accession>
<evidence type="ECO:0000313" key="1">
    <source>
        <dbReference type="EMBL" id="BAZ00107.1"/>
    </source>
</evidence>
<dbReference type="RefSeq" id="WP_096578744.1">
    <property type="nucleotide sequence ID" value="NZ_CAWNJS010000001.1"/>
</dbReference>
<keyword evidence="2" id="KW-1185">Reference proteome</keyword>
<dbReference type="EMBL" id="AP018248">
    <property type="protein sequence ID" value="BAZ00107.1"/>
    <property type="molecule type" value="Genomic_DNA"/>
</dbReference>
<dbReference type="Proteomes" id="UP000218785">
    <property type="component" value="Chromosome"/>
</dbReference>
<dbReference type="KEGG" id="ttq:NIES37_40900"/>
<gene>
    <name evidence="1" type="ORF">NIES37_40900</name>
</gene>
<reference evidence="1 2" key="1">
    <citation type="submission" date="2017-06" db="EMBL/GenBank/DDBJ databases">
        <title>Genome sequencing of cyanobaciteial culture collection at National Institute for Environmental Studies (NIES).</title>
        <authorList>
            <person name="Hirose Y."/>
            <person name="Shimura Y."/>
            <person name="Fujisawa T."/>
            <person name="Nakamura Y."/>
            <person name="Kawachi M."/>
        </authorList>
    </citation>
    <scope>NUCLEOTIDE SEQUENCE [LARGE SCALE GENOMIC DNA]</scope>
    <source>
        <strain evidence="1 2">NIES-37</strain>
    </source>
</reference>
<organism evidence="1 2">
    <name type="scientific">Tolypothrix tenuis PCC 7101</name>
    <dbReference type="NCBI Taxonomy" id="231146"/>
    <lineage>
        <taxon>Bacteria</taxon>
        <taxon>Bacillati</taxon>
        <taxon>Cyanobacteriota</taxon>
        <taxon>Cyanophyceae</taxon>
        <taxon>Nostocales</taxon>
        <taxon>Tolypothrichaceae</taxon>
        <taxon>Tolypothrix</taxon>
    </lineage>
</organism>